<keyword evidence="2" id="KW-1185">Reference proteome</keyword>
<accession>A0ABW0SP12</accession>
<organism evidence="1 2">
    <name type="scientific">Lysobacter yangpyeongensis</name>
    <dbReference type="NCBI Taxonomy" id="346182"/>
    <lineage>
        <taxon>Bacteria</taxon>
        <taxon>Pseudomonadati</taxon>
        <taxon>Pseudomonadota</taxon>
        <taxon>Gammaproteobacteria</taxon>
        <taxon>Lysobacterales</taxon>
        <taxon>Lysobacteraceae</taxon>
        <taxon>Lysobacter</taxon>
    </lineage>
</organism>
<reference evidence="2" key="1">
    <citation type="journal article" date="2019" name="Int. J. Syst. Evol. Microbiol.">
        <title>The Global Catalogue of Microorganisms (GCM) 10K type strain sequencing project: providing services to taxonomists for standard genome sequencing and annotation.</title>
        <authorList>
            <consortium name="The Broad Institute Genomics Platform"/>
            <consortium name="The Broad Institute Genome Sequencing Center for Infectious Disease"/>
            <person name="Wu L."/>
            <person name="Ma J."/>
        </authorList>
    </citation>
    <scope>NUCLEOTIDE SEQUENCE [LARGE SCALE GENOMIC DNA]</scope>
    <source>
        <strain evidence="2">KACC 11407</strain>
    </source>
</reference>
<comment type="caution">
    <text evidence="1">The sequence shown here is derived from an EMBL/GenBank/DDBJ whole genome shotgun (WGS) entry which is preliminary data.</text>
</comment>
<proteinExistence type="predicted"/>
<protein>
    <submittedName>
        <fullName evidence="1">Uncharacterized protein</fullName>
    </submittedName>
</protein>
<evidence type="ECO:0000313" key="2">
    <source>
        <dbReference type="Proteomes" id="UP001596036"/>
    </source>
</evidence>
<dbReference type="RefSeq" id="WP_386755278.1">
    <property type="nucleotide sequence ID" value="NZ_JBHSNM010000004.1"/>
</dbReference>
<sequence length="77" mass="8504">MTVIVGSDSDGWNRKGYVAVLAGPIVERRPTLAELVAALKQAGVRSSEVQLAEETGHTHAMSEVERIEFWAHWNQES</sequence>
<dbReference type="Proteomes" id="UP001596036">
    <property type="component" value="Unassembled WGS sequence"/>
</dbReference>
<dbReference type="EMBL" id="JBHSNM010000004">
    <property type="protein sequence ID" value="MFC5570802.1"/>
    <property type="molecule type" value="Genomic_DNA"/>
</dbReference>
<evidence type="ECO:0000313" key="1">
    <source>
        <dbReference type="EMBL" id="MFC5570802.1"/>
    </source>
</evidence>
<gene>
    <name evidence="1" type="ORF">ACFPN1_12100</name>
</gene>
<name>A0ABW0SP12_9GAMM</name>